<protein>
    <recommendedName>
        <fullName evidence="3">Replication-relaxation</fullName>
    </recommendedName>
</protein>
<proteinExistence type="predicted"/>
<gene>
    <name evidence="1" type="ORF">SAMN02746098_01588</name>
</gene>
<accession>A0A1M5WEY4</accession>
<name>A0A1M5WEY4_9FIRM</name>
<reference evidence="2" key="1">
    <citation type="submission" date="2016-11" db="EMBL/GenBank/DDBJ databases">
        <authorList>
            <person name="Varghese N."/>
            <person name="Submissions S."/>
        </authorList>
    </citation>
    <scope>NUCLEOTIDE SEQUENCE [LARGE SCALE GENOMIC DNA]</scope>
    <source>
        <strain evidence="2">DSM 15449</strain>
    </source>
</reference>
<dbReference type="EMBL" id="FQXJ01000005">
    <property type="protein sequence ID" value="SHH86075.1"/>
    <property type="molecule type" value="Genomic_DNA"/>
</dbReference>
<keyword evidence="2" id="KW-1185">Reference proteome</keyword>
<evidence type="ECO:0000313" key="1">
    <source>
        <dbReference type="EMBL" id="SHH86075.1"/>
    </source>
</evidence>
<dbReference type="Proteomes" id="UP000183954">
    <property type="component" value="Unassembled WGS sequence"/>
</dbReference>
<dbReference type="RefSeq" id="WP_073029165.1">
    <property type="nucleotide sequence ID" value="NZ_FQXJ01000005.1"/>
</dbReference>
<evidence type="ECO:0008006" key="3">
    <source>
        <dbReference type="Google" id="ProtNLM"/>
    </source>
</evidence>
<sequence>MQTQAMTNVQKGSTRDKSIIETIGLCGVMDTEQLAELFFRFPTGMRKCQARMKCLVDRKLVKKTRLSLDTPSVYYQGKFPHRLEHARALSWIYVWFMRKTGEKLLTWEREELKEFGDILQTDALCSVKITMTGEIRWYCIELDRGSVNRSKFDKIEKYIALYNREGVAGSPMLKRLGNPLRFPKVLIVTDSVKRGQRIRELVADANTRLKFEVHLLSAIKEG</sequence>
<evidence type="ECO:0000313" key="2">
    <source>
        <dbReference type="Proteomes" id="UP000183954"/>
    </source>
</evidence>
<organism evidence="1 2">
    <name type="scientific">Desulfosporosinus lacus DSM 15449</name>
    <dbReference type="NCBI Taxonomy" id="1121420"/>
    <lineage>
        <taxon>Bacteria</taxon>
        <taxon>Bacillati</taxon>
        <taxon>Bacillota</taxon>
        <taxon>Clostridia</taxon>
        <taxon>Eubacteriales</taxon>
        <taxon>Desulfitobacteriaceae</taxon>
        <taxon>Desulfosporosinus</taxon>
    </lineage>
</organism>
<dbReference type="OrthoDB" id="1801236at2"/>
<dbReference type="STRING" id="1121420.SAMN02746098_01588"/>
<dbReference type="AlphaFoldDB" id="A0A1M5WEY4"/>